<name>A0A1G1VDT9_9BACT</name>
<keyword evidence="3 6" id="KW-0812">Transmembrane</keyword>
<evidence type="ECO:0000256" key="5">
    <source>
        <dbReference type="ARBA" id="ARBA00023136"/>
    </source>
</evidence>
<evidence type="ECO:0000256" key="3">
    <source>
        <dbReference type="ARBA" id="ARBA00022692"/>
    </source>
</evidence>
<dbReference type="InterPro" id="IPR032816">
    <property type="entry name" value="VTT_dom"/>
</dbReference>
<organism evidence="8 9">
    <name type="scientific">Candidatus Blackburnbacteria bacterium RIFCSPLOWO2_01_FULL_40_20</name>
    <dbReference type="NCBI Taxonomy" id="1797519"/>
    <lineage>
        <taxon>Bacteria</taxon>
        <taxon>Candidatus Blackburniibacteriota</taxon>
    </lineage>
</organism>
<proteinExistence type="inferred from homology"/>
<dbReference type="Proteomes" id="UP000178659">
    <property type="component" value="Unassembled WGS sequence"/>
</dbReference>
<evidence type="ECO:0000256" key="4">
    <source>
        <dbReference type="ARBA" id="ARBA00022989"/>
    </source>
</evidence>
<evidence type="ECO:0000256" key="1">
    <source>
        <dbReference type="ARBA" id="ARBA00004651"/>
    </source>
</evidence>
<dbReference type="EMBL" id="MHCC01000015">
    <property type="protein sequence ID" value="OGY13426.1"/>
    <property type="molecule type" value="Genomic_DNA"/>
</dbReference>
<keyword evidence="5 6" id="KW-0472">Membrane</keyword>
<feature type="transmembrane region" description="Helical" evidence="6">
    <location>
        <begin position="175"/>
        <end position="196"/>
    </location>
</feature>
<protein>
    <recommendedName>
        <fullName evidence="6">TVP38/TMEM64 family membrane protein</fullName>
    </recommendedName>
</protein>
<dbReference type="Pfam" id="PF09335">
    <property type="entry name" value="VTT_dom"/>
    <property type="match status" value="1"/>
</dbReference>
<evidence type="ECO:0000313" key="8">
    <source>
        <dbReference type="EMBL" id="OGY13426.1"/>
    </source>
</evidence>
<evidence type="ECO:0000256" key="6">
    <source>
        <dbReference type="RuleBase" id="RU366058"/>
    </source>
</evidence>
<comment type="subcellular location">
    <subcellularLocation>
        <location evidence="1 6">Cell membrane</location>
        <topology evidence="1 6">Multi-pass membrane protein</topology>
    </subcellularLocation>
</comment>
<evidence type="ECO:0000313" key="9">
    <source>
        <dbReference type="Proteomes" id="UP000178659"/>
    </source>
</evidence>
<sequence length="209" mass="23641">MLPFIIAISLSYVFQGTILSRNEEFVRWLSDFGPLVILVYVLLQSVTIIFAPIGGFFMVIAMITLFGPEIALTLVYLVSTPLYVVNFYIAKRFGRPLVEKLTSKEVLGKVDHFVQDAGTLAVVVMRLFQGGNFDYISYGLGLTKFPLKTFILVNFLVGIPSTLLNYFVLTRFENLVLNVVVFYAVTITLTGVSIYINHRIRKHKKLLFP</sequence>
<gene>
    <name evidence="8" type="ORF">A3A77_04625</name>
</gene>
<evidence type="ECO:0000259" key="7">
    <source>
        <dbReference type="Pfam" id="PF09335"/>
    </source>
</evidence>
<dbReference type="GO" id="GO:0005886">
    <property type="term" value="C:plasma membrane"/>
    <property type="evidence" value="ECO:0007669"/>
    <property type="project" value="UniProtKB-SubCell"/>
</dbReference>
<feature type="domain" description="VTT" evidence="7">
    <location>
        <begin position="55"/>
        <end position="168"/>
    </location>
</feature>
<comment type="caution">
    <text evidence="6">Lacks conserved residue(s) required for the propagation of feature annotation.</text>
</comment>
<evidence type="ECO:0000256" key="2">
    <source>
        <dbReference type="ARBA" id="ARBA00022475"/>
    </source>
</evidence>
<dbReference type="PANTHER" id="PTHR12677:SF59">
    <property type="entry name" value="GOLGI APPARATUS MEMBRANE PROTEIN TVP38-RELATED"/>
    <property type="match status" value="1"/>
</dbReference>
<dbReference type="PANTHER" id="PTHR12677">
    <property type="entry name" value="GOLGI APPARATUS MEMBRANE PROTEIN TVP38-RELATED"/>
    <property type="match status" value="1"/>
</dbReference>
<accession>A0A1G1VDT9</accession>
<feature type="transmembrane region" description="Helical" evidence="6">
    <location>
        <begin position="73"/>
        <end position="90"/>
    </location>
</feature>
<comment type="caution">
    <text evidence="8">The sequence shown here is derived from an EMBL/GenBank/DDBJ whole genome shotgun (WGS) entry which is preliminary data.</text>
</comment>
<keyword evidence="2 6" id="KW-1003">Cell membrane</keyword>
<reference evidence="8 9" key="1">
    <citation type="journal article" date="2016" name="Nat. Commun.">
        <title>Thousands of microbial genomes shed light on interconnected biogeochemical processes in an aquifer system.</title>
        <authorList>
            <person name="Anantharaman K."/>
            <person name="Brown C.T."/>
            <person name="Hug L.A."/>
            <person name="Sharon I."/>
            <person name="Castelle C.J."/>
            <person name="Probst A.J."/>
            <person name="Thomas B.C."/>
            <person name="Singh A."/>
            <person name="Wilkins M.J."/>
            <person name="Karaoz U."/>
            <person name="Brodie E.L."/>
            <person name="Williams K.H."/>
            <person name="Hubbard S.S."/>
            <person name="Banfield J.F."/>
        </authorList>
    </citation>
    <scope>NUCLEOTIDE SEQUENCE [LARGE SCALE GENOMIC DNA]</scope>
</reference>
<dbReference type="AlphaFoldDB" id="A0A1G1VDT9"/>
<dbReference type="InterPro" id="IPR015414">
    <property type="entry name" value="TMEM64"/>
</dbReference>
<keyword evidence="4 6" id="KW-1133">Transmembrane helix</keyword>
<feature type="transmembrane region" description="Helical" evidence="6">
    <location>
        <begin position="150"/>
        <end position="169"/>
    </location>
</feature>
<comment type="similarity">
    <text evidence="6">Belongs to the TVP38/TMEM64 family.</text>
</comment>